<dbReference type="EMBL" id="CP034459">
    <property type="protein sequence ID" value="QBM89452.1"/>
    <property type="molecule type" value="Genomic_DNA"/>
</dbReference>
<reference evidence="3" key="1">
    <citation type="submission" date="2019-03" db="EMBL/GenBank/DDBJ databases">
        <title>Snf2 controls pulcherriminic acid biosynthesis and connects pigmentation and antifungal activity of the yeast Metschnikowia pulcherrima.</title>
        <authorList>
            <person name="Gore-Lloyd D."/>
            <person name="Sumann I."/>
            <person name="Brachmann A.O."/>
            <person name="Schneeberger K."/>
            <person name="Ortiz-Merino R.A."/>
            <person name="Moreno-Beltran M."/>
            <person name="Schlaefli M."/>
            <person name="Kirner P."/>
            <person name="Santos Kron A."/>
            <person name="Wolfe K.H."/>
            <person name="Piel J."/>
            <person name="Ahrens C.H."/>
            <person name="Henk D."/>
            <person name="Freimoser F.M."/>
        </authorList>
    </citation>
    <scope>NUCLEOTIDE SEQUENCE [LARGE SCALE GENOMIC DNA]</scope>
    <source>
        <strain evidence="3">APC 1.2</strain>
    </source>
</reference>
<dbReference type="AlphaFoldDB" id="A0A4P6XPP1"/>
<name>A0A4P6XPP1_9ASCO</name>
<feature type="domain" description="RGS" evidence="1">
    <location>
        <begin position="26"/>
        <end position="137"/>
    </location>
</feature>
<dbReference type="CDD" id="cd07440">
    <property type="entry name" value="RGS"/>
    <property type="match status" value="1"/>
</dbReference>
<dbReference type="PANTHER" id="PTHR10845:SF267">
    <property type="entry name" value="REGULATOR OF G PROTEIN SIGNALING DOMAIN PROTEIN (AFU_ORTHOLOGUE AFUA_6G06860)"/>
    <property type="match status" value="1"/>
</dbReference>
<dbReference type="InterPro" id="IPR044926">
    <property type="entry name" value="RGS_subdomain_2"/>
</dbReference>
<organism evidence="2 3">
    <name type="scientific">Metschnikowia aff. pulcherrima</name>
    <dbReference type="NCBI Taxonomy" id="2163413"/>
    <lineage>
        <taxon>Eukaryota</taxon>
        <taxon>Fungi</taxon>
        <taxon>Dikarya</taxon>
        <taxon>Ascomycota</taxon>
        <taxon>Saccharomycotina</taxon>
        <taxon>Pichiomycetes</taxon>
        <taxon>Metschnikowiaceae</taxon>
        <taxon>Metschnikowia</taxon>
    </lineage>
</organism>
<evidence type="ECO:0000259" key="1">
    <source>
        <dbReference type="PROSITE" id="PS50132"/>
    </source>
</evidence>
<dbReference type="Pfam" id="PF00615">
    <property type="entry name" value="RGS"/>
    <property type="match status" value="1"/>
</dbReference>
<gene>
    <name evidence="2" type="primary">MPUL0D05250</name>
    <name evidence="2" type="ORF">METSCH_D05250</name>
</gene>
<dbReference type="InterPro" id="IPR036305">
    <property type="entry name" value="RGS_sf"/>
</dbReference>
<sequence>MGSIQFLPTHIIPSLEEIVLGHRLALLPGPYSRQSFIDFLKQSHCAENLEFVLEVDTYVSKFDKLENVPFLDDEAILENLRLVKLWSYIYETYVSRTAPKEVNVPGKLLDHFLADTLPEPKELLVLRKQVYELLSANYNDFVTTTRETHSDRRPISRRCLEMVAPETVVQELPFAGDFLLPDTIFHTISPDLLAQWEKTLEIYELLKLASSCESSGTQSRTNSAGAISTRPLSRGLSLGSVFDNIREYSGWKKTVRKLRTRRASSEKPQENFSL</sequence>
<dbReference type="PANTHER" id="PTHR10845">
    <property type="entry name" value="REGULATOR OF G PROTEIN SIGNALING"/>
    <property type="match status" value="1"/>
</dbReference>
<accession>A0A4P6XPP1</accession>
<keyword evidence="3" id="KW-1185">Reference proteome</keyword>
<protein>
    <submittedName>
        <fullName evidence="2">Regulator of G protein signaling domain-containing protein</fullName>
    </submittedName>
</protein>
<dbReference type="SMART" id="SM00315">
    <property type="entry name" value="RGS"/>
    <property type="match status" value="1"/>
</dbReference>
<dbReference type="STRING" id="2163413.A0A4P6XPP1"/>
<evidence type="ECO:0000313" key="2">
    <source>
        <dbReference type="EMBL" id="QBM89452.1"/>
    </source>
</evidence>
<evidence type="ECO:0000313" key="3">
    <source>
        <dbReference type="Proteomes" id="UP000292447"/>
    </source>
</evidence>
<proteinExistence type="predicted"/>
<dbReference type="SUPFAM" id="SSF48097">
    <property type="entry name" value="Regulator of G-protein signaling, RGS"/>
    <property type="match status" value="1"/>
</dbReference>
<dbReference type="InterPro" id="IPR016137">
    <property type="entry name" value="RGS"/>
</dbReference>
<dbReference type="PROSITE" id="PS50132">
    <property type="entry name" value="RGS"/>
    <property type="match status" value="1"/>
</dbReference>
<dbReference type="Gene3D" id="1.10.167.10">
    <property type="entry name" value="Regulator of G-protein Signalling 4, domain 2"/>
    <property type="match status" value="1"/>
</dbReference>
<dbReference type="Proteomes" id="UP000292447">
    <property type="component" value="Chromosome IV"/>
</dbReference>